<dbReference type="GeneID" id="11531700"/>
<dbReference type="GO" id="GO:0004169">
    <property type="term" value="F:dolichyl-phosphate-mannose-protein mannosyltransferase activity"/>
    <property type="evidence" value="ECO:0007669"/>
    <property type="project" value="UniProtKB-UniRule"/>
</dbReference>
<evidence type="ECO:0000256" key="4">
    <source>
        <dbReference type="ARBA" id="ARBA00012839"/>
    </source>
</evidence>
<keyword evidence="11 15" id="KW-0472">Membrane</keyword>
<evidence type="ECO:0000256" key="12">
    <source>
        <dbReference type="ARBA" id="ARBA00023180"/>
    </source>
</evidence>
<comment type="similarity">
    <text evidence="3 15">Belongs to the glycosyltransferase 39 family.</text>
</comment>
<feature type="domain" description="MIR" evidence="16">
    <location>
        <begin position="472"/>
        <end position="530"/>
    </location>
</feature>
<dbReference type="AlphaFoldDB" id="G8BZS2"/>
<evidence type="ECO:0000256" key="7">
    <source>
        <dbReference type="ARBA" id="ARBA00022692"/>
    </source>
</evidence>
<feature type="transmembrane region" description="Helical" evidence="15">
    <location>
        <begin position="643"/>
        <end position="663"/>
    </location>
</feature>
<dbReference type="Pfam" id="PF16192">
    <property type="entry name" value="PMT_4TMC"/>
    <property type="match status" value="1"/>
</dbReference>
<dbReference type="PANTHER" id="PTHR10050:SF46">
    <property type="entry name" value="PROTEIN O-MANNOSYL-TRANSFERASE 2"/>
    <property type="match status" value="1"/>
</dbReference>
<feature type="transmembrane region" description="Helical" evidence="15">
    <location>
        <begin position="162"/>
        <end position="189"/>
    </location>
</feature>
<protein>
    <recommendedName>
        <fullName evidence="4 15">Dolichyl-phosphate-mannose--protein mannosyltransferase</fullName>
        <ecNumber evidence="4 15">2.4.1.109</ecNumber>
    </recommendedName>
</protein>
<dbReference type="HOGENOM" id="CLU_008438_5_0_1"/>
<dbReference type="SMART" id="SM00472">
    <property type="entry name" value="MIR"/>
    <property type="match status" value="3"/>
</dbReference>
<evidence type="ECO:0000256" key="3">
    <source>
        <dbReference type="ARBA" id="ARBA00007222"/>
    </source>
</evidence>
<dbReference type="OrthoDB" id="292747at2759"/>
<dbReference type="InterPro" id="IPR032421">
    <property type="entry name" value="PMT_4TMC"/>
</dbReference>
<evidence type="ECO:0000256" key="11">
    <source>
        <dbReference type="ARBA" id="ARBA00023136"/>
    </source>
</evidence>
<feature type="transmembrane region" description="Helical" evidence="15">
    <location>
        <begin position="675"/>
        <end position="693"/>
    </location>
</feature>
<feature type="transmembrane region" description="Helical" evidence="15">
    <location>
        <begin position="610"/>
        <end position="631"/>
    </location>
</feature>
<evidence type="ECO:0000313" key="18">
    <source>
        <dbReference type="Proteomes" id="UP000005666"/>
    </source>
</evidence>
<organism evidence="17 18">
    <name type="scientific">Tetrapisispora phaffii (strain ATCC 24235 / CBS 4417 / NBRC 1672 / NRRL Y-8282 / UCD 70-5)</name>
    <name type="common">Yeast</name>
    <name type="synonym">Fabospora phaffii</name>
    <dbReference type="NCBI Taxonomy" id="1071381"/>
    <lineage>
        <taxon>Eukaryota</taxon>
        <taxon>Fungi</taxon>
        <taxon>Dikarya</taxon>
        <taxon>Ascomycota</taxon>
        <taxon>Saccharomycotina</taxon>
        <taxon>Saccharomycetes</taxon>
        <taxon>Saccharomycetales</taxon>
        <taxon>Saccharomycetaceae</taxon>
        <taxon>Tetrapisispora</taxon>
    </lineage>
</organism>
<keyword evidence="7 15" id="KW-0812">Transmembrane</keyword>
<evidence type="ECO:0000256" key="5">
    <source>
        <dbReference type="ARBA" id="ARBA00022676"/>
    </source>
</evidence>
<dbReference type="InterPro" id="IPR036300">
    <property type="entry name" value="MIR_dom_sf"/>
</dbReference>
<dbReference type="STRING" id="1071381.G8BZS2"/>
<keyword evidence="6 15" id="KW-0808">Transferase</keyword>
<feature type="transmembrane region" description="Helical" evidence="15">
    <location>
        <begin position="705"/>
        <end position="725"/>
    </location>
</feature>
<dbReference type="InterPro" id="IPR027005">
    <property type="entry name" value="PMT-like"/>
</dbReference>
<evidence type="ECO:0000256" key="10">
    <source>
        <dbReference type="ARBA" id="ARBA00022989"/>
    </source>
</evidence>
<evidence type="ECO:0000313" key="17">
    <source>
        <dbReference type="EMBL" id="CCE65400.1"/>
    </source>
</evidence>
<dbReference type="UniPathway" id="UPA00378"/>
<evidence type="ECO:0000256" key="2">
    <source>
        <dbReference type="ARBA" id="ARBA00004922"/>
    </source>
</evidence>
<feature type="transmembrane region" description="Helical" evidence="15">
    <location>
        <begin position="201"/>
        <end position="223"/>
    </location>
</feature>
<keyword evidence="5 15" id="KW-0328">Glycosyltransferase</keyword>
<dbReference type="Pfam" id="PF02815">
    <property type="entry name" value="MIR"/>
    <property type="match status" value="1"/>
</dbReference>
<keyword evidence="12" id="KW-0325">Glycoprotein</keyword>
<comment type="pathway">
    <text evidence="2 15">Protein modification; protein glycosylation.</text>
</comment>
<comment type="catalytic activity">
    <reaction evidence="14 15">
        <text>a di-trans,poly-cis-dolichyl beta-D-mannosyl phosphate + L-seryl-[protein] = 3-O-(alpha-D-mannosyl)-L-seryl-[protein] + a di-trans,poly-cis-dolichyl phosphate + H(+)</text>
        <dbReference type="Rhea" id="RHEA:17377"/>
        <dbReference type="Rhea" id="RHEA-COMP:9863"/>
        <dbReference type="Rhea" id="RHEA-COMP:13546"/>
        <dbReference type="Rhea" id="RHEA-COMP:19498"/>
        <dbReference type="Rhea" id="RHEA-COMP:19501"/>
        <dbReference type="ChEBI" id="CHEBI:15378"/>
        <dbReference type="ChEBI" id="CHEBI:29999"/>
        <dbReference type="ChEBI" id="CHEBI:57683"/>
        <dbReference type="ChEBI" id="CHEBI:58211"/>
        <dbReference type="ChEBI" id="CHEBI:137321"/>
        <dbReference type="EC" id="2.4.1.109"/>
    </reaction>
</comment>
<comment type="subcellular location">
    <subcellularLocation>
        <location evidence="1 15">Endoplasmic reticulum membrane</location>
        <topology evidence="1 15">Multi-pass membrane protein</topology>
    </subcellularLocation>
</comment>
<evidence type="ECO:0000256" key="14">
    <source>
        <dbReference type="ARBA" id="ARBA00045102"/>
    </source>
</evidence>
<keyword evidence="10 15" id="KW-1133">Transmembrane helix</keyword>
<evidence type="ECO:0000256" key="1">
    <source>
        <dbReference type="ARBA" id="ARBA00004477"/>
    </source>
</evidence>
<comment type="function">
    <text evidence="15">Transfers mannose from Dol-P-mannose to Ser or Thr residues on proteins.</text>
</comment>
<feature type="domain" description="MIR" evidence="16">
    <location>
        <begin position="408"/>
        <end position="464"/>
    </location>
</feature>
<evidence type="ECO:0000256" key="6">
    <source>
        <dbReference type="ARBA" id="ARBA00022679"/>
    </source>
</evidence>
<feature type="transmembrane region" description="Helical" evidence="15">
    <location>
        <begin position="243"/>
        <end position="268"/>
    </location>
</feature>
<feature type="transmembrane region" description="Helical" evidence="15">
    <location>
        <begin position="66"/>
        <end position="83"/>
    </location>
</feature>
<dbReference type="SUPFAM" id="SSF82109">
    <property type="entry name" value="MIR domain"/>
    <property type="match status" value="1"/>
</dbReference>
<dbReference type="GO" id="GO:0031502">
    <property type="term" value="C:dolichyl-phosphate-mannose-protein mannosyltransferase complex"/>
    <property type="evidence" value="ECO:0007669"/>
    <property type="project" value="UniProtKB-ARBA"/>
</dbReference>
<dbReference type="InterPro" id="IPR016093">
    <property type="entry name" value="MIR_motif"/>
</dbReference>
<evidence type="ECO:0000256" key="15">
    <source>
        <dbReference type="RuleBase" id="RU367007"/>
    </source>
</evidence>
<comment type="catalytic activity">
    <reaction evidence="13 15">
        <text>a di-trans,poly-cis-dolichyl beta-D-mannosyl phosphate + L-threonyl-[protein] = 3-O-(alpha-D-mannosyl)-L-threonyl-[protein] + a di-trans,poly-cis-dolichyl phosphate + H(+)</text>
        <dbReference type="Rhea" id="RHEA:53396"/>
        <dbReference type="Rhea" id="RHEA-COMP:11060"/>
        <dbReference type="Rhea" id="RHEA-COMP:13547"/>
        <dbReference type="Rhea" id="RHEA-COMP:19498"/>
        <dbReference type="Rhea" id="RHEA-COMP:19501"/>
        <dbReference type="ChEBI" id="CHEBI:15378"/>
        <dbReference type="ChEBI" id="CHEBI:30013"/>
        <dbReference type="ChEBI" id="CHEBI:57683"/>
        <dbReference type="ChEBI" id="CHEBI:58211"/>
        <dbReference type="ChEBI" id="CHEBI:137323"/>
        <dbReference type="EC" id="2.4.1.109"/>
    </reaction>
</comment>
<dbReference type="PANTHER" id="PTHR10050">
    <property type="entry name" value="DOLICHYL-PHOSPHATE-MANNOSE--PROTEIN MANNOSYLTRANSFERASE"/>
    <property type="match status" value="1"/>
</dbReference>
<reference evidence="17 18" key="1">
    <citation type="journal article" date="2011" name="Proc. Natl. Acad. Sci. U.S.A.">
        <title>Evolutionary erosion of yeast sex chromosomes by mating-type switching accidents.</title>
        <authorList>
            <person name="Gordon J.L."/>
            <person name="Armisen D."/>
            <person name="Proux-Wera E."/>
            <person name="Oheigeartaigh S.S."/>
            <person name="Byrne K.P."/>
            <person name="Wolfe K.H."/>
        </authorList>
    </citation>
    <scope>NUCLEOTIDE SEQUENCE [LARGE SCALE GENOMIC DNA]</scope>
    <source>
        <strain evidence="18">ATCC 24235 / CBS 4417 / NBRC 1672 / NRRL Y-8282 / UCD 70-5</strain>
    </source>
</reference>
<dbReference type="EC" id="2.4.1.109" evidence="4 15"/>
<name>G8BZS2_TETPH</name>
<dbReference type="eggNOG" id="KOG3359">
    <property type="taxonomic scope" value="Eukaryota"/>
</dbReference>
<dbReference type="EMBL" id="HE612867">
    <property type="protein sequence ID" value="CCE65400.1"/>
    <property type="molecule type" value="Genomic_DNA"/>
</dbReference>
<evidence type="ECO:0000259" key="16">
    <source>
        <dbReference type="PROSITE" id="PS50919"/>
    </source>
</evidence>
<dbReference type="OMA" id="WEVSAYG"/>
<evidence type="ECO:0000256" key="8">
    <source>
        <dbReference type="ARBA" id="ARBA00022737"/>
    </source>
</evidence>
<keyword evidence="18" id="KW-1185">Reference proteome</keyword>
<dbReference type="Gene3D" id="2.80.10.50">
    <property type="match status" value="1"/>
</dbReference>
<gene>
    <name evidence="17" type="primary">TPHA0L00440</name>
    <name evidence="17" type="ordered locus">TPHA_0L00440</name>
</gene>
<sequence length="754" mass="85597">MSDSIKDEIDDVVVIEKEEVENASIDSIEVEKPVEKPTEKLVEKPVEKLTDKAATNNGSSLLRLEAVVMPLLFTAMSFFVRMYKIGAANRVMWDEAHFGKFGSYYLRHEFYHDVHPPLGKMLVGLSGYIAGYNGSWDFPSGQEYPDYVDYVKMRMFNATFSALCVPVAYFTAKAIGFSLHNVWLFTIMVLFENSYATLGRFILLDSMLLFFTVASFGAFVMFYNQRNNPFGRKWWKWMLITGLNLGCVISVKMVGLFMISVVGIYTVAELWNFLADKKMSWKTYLGHWLARILCLIIVPLAVFMFCFKIHFDLLTNSGSADAMMPSLFQAGLNGSKISVGPRDVAIGSSIVTLKAQTLGGAILHSHQNLYPSGSGQQQVTGYGYGDENNDWIFQKAREEQPWLDGQDTEFVKDGQTVRLVHKLTGRNLHSHAIPAPVTNIYKEVACYGTLEQGDVFDDWIVEIVSQMGSEDKTLLHPLTSTFRLKHAQLGCYLGQTGQFLPEWGFKQIEIACMSNVKLSDKRIIWNIESHINEGLPPVSEDFKYPQDSFLRNFIYLNLAMMSTNNALVPDSEKLDRISSSWWEWPILYRGLRLGGWADDNVKYYLLATPLTTWLSTAAVLIFMALVIVLAIKWQRQLDNFQDNASVSLFTIAGIYPMLGWGLHYTPFIIMGRVTYLHHYLPALYFALIVLTYFVETITSKCKNSLLRYSISYGLSIATIACFAYFSPVSFGMEGPSTDYQYLNQLPTWNIHEDF</sequence>
<keyword evidence="9 15" id="KW-0256">Endoplasmic reticulum</keyword>
<evidence type="ECO:0000256" key="13">
    <source>
        <dbReference type="ARBA" id="ARBA00045085"/>
    </source>
</evidence>
<dbReference type="KEGG" id="tpf:TPHA_0L00440"/>
<dbReference type="InterPro" id="IPR003342">
    <property type="entry name" value="ArnT-like_N"/>
</dbReference>
<dbReference type="PROSITE" id="PS50919">
    <property type="entry name" value="MIR"/>
    <property type="match status" value="3"/>
</dbReference>
<evidence type="ECO:0000256" key="9">
    <source>
        <dbReference type="ARBA" id="ARBA00022824"/>
    </source>
</evidence>
<proteinExistence type="inferred from homology"/>
<keyword evidence="8" id="KW-0677">Repeat</keyword>
<dbReference type="RefSeq" id="XP_003687834.1">
    <property type="nucleotide sequence ID" value="XM_003687786.1"/>
</dbReference>
<feature type="transmembrane region" description="Helical" evidence="15">
    <location>
        <begin position="288"/>
        <end position="307"/>
    </location>
</feature>
<dbReference type="FunFam" id="2.80.10.50:FF:000012">
    <property type="entry name" value="Protein O-mannosyl-transferase 1"/>
    <property type="match status" value="1"/>
</dbReference>
<feature type="domain" description="MIR" evidence="16">
    <location>
        <begin position="341"/>
        <end position="396"/>
    </location>
</feature>
<dbReference type="Proteomes" id="UP000005666">
    <property type="component" value="Chromosome 12"/>
</dbReference>
<dbReference type="Pfam" id="PF02366">
    <property type="entry name" value="PMT"/>
    <property type="match status" value="1"/>
</dbReference>
<accession>G8BZS2</accession>